<feature type="domain" description="DDE-1" evidence="1">
    <location>
        <begin position="6"/>
        <end position="79"/>
    </location>
</feature>
<keyword evidence="3" id="KW-1185">Reference proteome</keyword>
<organism evidence="2 3">
    <name type="scientific">Plakobranchus ocellatus</name>
    <dbReference type="NCBI Taxonomy" id="259542"/>
    <lineage>
        <taxon>Eukaryota</taxon>
        <taxon>Metazoa</taxon>
        <taxon>Spiralia</taxon>
        <taxon>Lophotrochozoa</taxon>
        <taxon>Mollusca</taxon>
        <taxon>Gastropoda</taxon>
        <taxon>Heterobranchia</taxon>
        <taxon>Euthyneura</taxon>
        <taxon>Panpulmonata</taxon>
        <taxon>Sacoglossa</taxon>
        <taxon>Placobranchoidea</taxon>
        <taxon>Plakobranchidae</taxon>
        <taxon>Plakobranchus</taxon>
    </lineage>
</organism>
<evidence type="ECO:0000259" key="1">
    <source>
        <dbReference type="Pfam" id="PF03184"/>
    </source>
</evidence>
<dbReference type="GO" id="GO:0003676">
    <property type="term" value="F:nucleic acid binding"/>
    <property type="evidence" value="ECO:0007669"/>
    <property type="project" value="InterPro"/>
</dbReference>
<comment type="caution">
    <text evidence="2">The sequence shown here is derived from an EMBL/GenBank/DDBJ whole genome shotgun (WGS) entry which is preliminary data.</text>
</comment>
<reference evidence="2 3" key="1">
    <citation type="journal article" date="2021" name="Elife">
        <title>Chloroplast acquisition without the gene transfer in kleptoplastic sea slugs, Plakobranchus ocellatus.</title>
        <authorList>
            <person name="Maeda T."/>
            <person name="Takahashi S."/>
            <person name="Yoshida T."/>
            <person name="Shimamura S."/>
            <person name="Takaki Y."/>
            <person name="Nagai Y."/>
            <person name="Toyoda A."/>
            <person name="Suzuki Y."/>
            <person name="Arimoto A."/>
            <person name="Ishii H."/>
            <person name="Satoh N."/>
            <person name="Nishiyama T."/>
            <person name="Hasebe M."/>
            <person name="Maruyama T."/>
            <person name="Minagawa J."/>
            <person name="Obokata J."/>
            <person name="Shigenobu S."/>
        </authorList>
    </citation>
    <scope>NUCLEOTIDE SEQUENCE [LARGE SCALE GENOMIC DNA]</scope>
</reference>
<gene>
    <name evidence="2" type="ORF">PoB_004598400</name>
</gene>
<sequence>MFSGTASGELLPPYVIYKSEHLWRTWCEGGPPGTRYGRSKSGWMDMANFEEWFLRVVVPWARRKEGEKVLIGDNLSSHFSGLVIDRCQEHLYFSLPMQRTNVSR</sequence>
<evidence type="ECO:0000313" key="3">
    <source>
        <dbReference type="Proteomes" id="UP000735302"/>
    </source>
</evidence>
<dbReference type="InterPro" id="IPR004875">
    <property type="entry name" value="DDE_SF_endonuclease_dom"/>
</dbReference>
<dbReference type="Pfam" id="PF03184">
    <property type="entry name" value="DDE_1"/>
    <property type="match status" value="1"/>
</dbReference>
<accession>A0AAV4BKL5</accession>
<dbReference type="AlphaFoldDB" id="A0AAV4BKL5"/>
<evidence type="ECO:0000313" key="2">
    <source>
        <dbReference type="EMBL" id="GFO19479.1"/>
    </source>
</evidence>
<dbReference type="Proteomes" id="UP000735302">
    <property type="component" value="Unassembled WGS sequence"/>
</dbReference>
<proteinExistence type="predicted"/>
<protein>
    <submittedName>
        <fullName evidence="2">Pogo transposable element with krab domain</fullName>
    </submittedName>
</protein>
<dbReference type="EMBL" id="BLXT01005065">
    <property type="protein sequence ID" value="GFO19479.1"/>
    <property type="molecule type" value="Genomic_DNA"/>
</dbReference>
<name>A0AAV4BKL5_9GAST</name>